<proteinExistence type="predicted"/>
<dbReference type="AlphaFoldDB" id="A0A7K0C7H7"/>
<sequence>MEQEPITWKRAGDGLIIPIAPGVRHSGEPSLTARAEAIGRLPAPGAVVVRRTAAWLWGLDVLPPGANQAEWPVDLQPAGLLPADHTVERSGVRVTTLTRTALDCARWLPRLEAVAALDQFLHRGVPLPALRAMARAPTGYPGNTKLGEVFRAADPRAESPGESWTRTLVIDAGLPRPRAQIPVMGPRGEPLYIDLGYERFQVGLEYDGERHHTGARARAYDQARRRWLGKEMGWDIIPVTKDFLSSPAPYLEALLTALLHRGWNPAEETMDRIATRLARLRRRRHHRHR</sequence>
<comment type="caution">
    <text evidence="1">The sequence shown here is derived from an EMBL/GenBank/DDBJ whole genome shotgun (WGS) entry which is preliminary data.</text>
</comment>
<evidence type="ECO:0000313" key="1">
    <source>
        <dbReference type="EMBL" id="MQY09419.1"/>
    </source>
</evidence>
<dbReference type="OrthoDB" id="3173471at2"/>
<reference evidence="1 2" key="1">
    <citation type="submission" date="2019-10" db="EMBL/GenBank/DDBJ databases">
        <title>Actinomadura rubteroloni sp. nov. and Actinomadura macrotermitis sp. nov., isolated from the gut of fungus growing-termite Macrotermes natalensis.</title>
        <authorList>
            <person name="Benndorf R."/>
            <person name="Martin K."/>
            <person name="Kuefner M."/>
            <person name="De Beer W."/>
            <person name="Kaster A.-K."/>
            <person name="Vollmers J."/>
            <person name="Poulsen M."/>
            <person name="Beemelmanns C."/>
        </authorList>
    </citation>
    <scope>NUCLEOTIDE SEQUENCE [LARGE SCALE GENOMIC DNA]</scope>
    <source>
        <strain evidence="1 2">RB68</strain>
    </source>
</reference>
<name>A0A7K0C7H7_9ACTN</name>
<evidence type="ECO:0008006" key="3">
    <source>
        <dbReference type="Google" id="ProtNLM"/>
    </source>
</evidence>
<keyword evidence="2" id="KW-1185">Reference proteome</keyword>
<dbReference type="Gene3D" id="3.40.960.10">
    <property type="entry name" value="VSR Endonuclease"/>
    <property type="match status" value="1"/>
</dbReference>
<protein>
    <recommendedName>
        <fullName evidence="3">DUF559 domain-containing protein</fullName>
    </recommendedName>
</protein>
<accession>A0A7K0C7H7</accession>
<dbReference type="RefSeq" id="WP_153541325.1">
    <property type="nucleotide sequence ID" value="NZ_WEGH01000006.1"/>
</dbReference>
<dbReference type="Proteomes" id="UP000487268">
    <property type="component" value="Unassembled WGS sequence"/>
</dbReference>
<evidence type="ECO:0000313" key="2">
    <source>
        <dbReference type="Proteomes" id="UP000487268"/>
    </source>
</evidence>
<gene>
    <name evidence="1" type="ORF">ACRB68_75450</name>
</gene>
<organism evidence="1 2">
    <name type="scientific">Actinomadura macrotermitis</name>
    <dbReference type="NCBI Taxonomy" id="2585200"/>
    <lineage>
        <taxon>Bacteria</taxon>
        <taxon>Bacillati</taxon>
        <taxon>Actinomycetota</taxon>
        <taxon>Actinomycetes</taxon>
        <taxon>Streptosporangiales</taxon>
        <taxon>Thermomonosporaceae</taxon>
        <taxon>Actinomadura</taxon>
    </lineage>
</organism>
<dbReference type="EMBL" id="WEGH01000006">
    <property type="protein sequence ID" value="MQY09419.1"/>
    <property type="molecule type" value="Genomic_DNA"/>
</dbReference>